<evidence type="ECO:0000256" key="8">
    <source>
        <dbReference type="ARBA" id="ARBA00022989"/>
    </source>
</evidence>
<dbReference type="EMBL" id="JBHRYJ010000007">
    <property type="protein sequence ID" value="MFC3678151.1"/>
    <property type="molecule type" value="Genomic_DNA"/>
</dbReference>
<evidence type="ECO:0000256" key="9">
    <source>
        <dbReference type="ARBA" id="ARBA00023010"/>
    </source>
</evidence>
<feature type="region of interest" description="Disordered" evidence="13">
    <location>
        <begin position="88"/>
        <end position="108"/>
    </location>
</feature>
<protein>
    <recommendedName>
        <fullName evidence="3 12">Protein-export membrane protein SecG</fullName>
    </recommendedName>
</protein>
<evidence type="ECO:0000256" key="12">
    <source>
        <dbReference type="RuleBase" id="RU365087"/>
    </source>
</evidence>
<comment type="caution">
    <text evidence="14">The sequence shown here is derived from an EMBL/GenBank/DDBJ whole genome shotgun (WGS) entry which is preliminary data.</text>
</comment>
<keyword evidence="4 12" id="KW-0813">Transport</keyword>
<evidence type="ECO:0000256" key="2">
    <source>
        <dbReference type="ARBA" id="ARBA00008445"/>
    </source>
</evidence>
<evidence type="ECO:0000313" key="14">
    <source>
        <dbReference type="EMBL" id="MFC3678151.1"/>
    </source>
</evidence>
<comment type="subcellular location">
    <subcellularLocation>
        <location evidence="1 12">Cell membrane</location>
        <topology evidence="1 12">Multi-pass membrane protein</topology>
    </subcellularLocation>
</comment>
<dbReference type="InterPro" id="IPR004692">
    <property type="entry name" value="SecG"/>
</dbReference>
<evidence type="ECO:0000256" key="1">
    <source>
        <dbReference type="ARBA" id="ARBA00004651"/>
    </source>
</evidence>
<feature type="transmembrane region" description="Helical" evidence="12">
    <location>
        <begin position="51"/>
        <end position="71"/>
    </location>
</feature>
<comment type="similarity">
    <text evidence="2 12">Belongs to the SecG family.</text>
</comment>
<dbReference type="RefSeq" id="WP_379729753.1">
    <property type="nucleotide sequence ID" value="NZ_JBHRYJ010000007.1"/>
</dbReference>
<dbReference type="PANTHER" id="PTHR34182:SF1">
    <property type="entry name" value="PROTEIN-EXPORT MEMBRANE PROTEIN SECG"/>
    <property type="match status" value="1"/>
</dbReference>
<keyword evidence="6 12" id="KW-0812">Transmembrane</keyword>
<evidence type="ECO:0000256" key="5">
    <source>
        <dbReference type="ARBA" id="ARBA00022475"/>
    </source>
</evidence>
<accession>A0ABV7VNN8</accession>
<dbReference type="NCBIfam" id="TIGR00810">
    <property type="entry name" value="secG"/>
    <property type="match status" value="1"/>
</dbReference>
<dbReference type="Proteomes" id="UP001595711">
    <property type="component" value="Unassembled WGS sequence"/>
</dbReference>
<comment type="function">
    <text evidence="11 12">Involved in protein export. Participates in an early event of protein translocation.</text>
</comment>
<keyword evidence="15" id="KW-1185">Reference proteome</keyword>
<keyword evidence="7 12" id="KW-0653">Protein transport</keyword>
<proteinExistence type="inferred from homology"/>
<sequence>MMTFLLVVHILLALALIGVILMQRSEGGALGIGGGGGGFMSARGQANLLTRATAVLATLFICTSIALAFIAGSHSKPRSILDLPATSAPVQQPAQPAAPAQPSVPLSK</sequence>
<keyword evidence="8 12" id="KW-1133">Transmembrane helix</keyword>
<keyword evidence="10 12" id="KW-0472">Membrane</keyword>
<evidence type="ECO:0000256" key="10">
    <source>
        <dbReference type="ARBA" id="ARBA00023136"/>
    </source>
</evidence>
<evidence type="ECO:0000256" key="6">
    <source>
        <dbReference type="ARBA" id="ARBA00022692"/>
    </source>
</evidence>
<dbReference type="PANTHER" id="PTHR34182">
    <property type="entry name" value="PROTEIN-EXPORT MEMBRANE PROTEIN SECG"/>
    <property type="match status" value="1"/>
</dbReference>
<evidence type="ECO:0000256" key="7">
    <source>
        <dbReference type="ARBA" id="ARBA00022927"/>
    </source>
</evidence>
<name>A0ABV7VNN8_9PROT</name>
<evidence type="ECO:0000256" key="3">
    <source>
        <dbReference type="ARBA" id="ARBA00017876"/>
    </source>
</evidence>
<evidence type="ECO:0000256" key="4">
    <source>
        <dbReference type="ARBA" id="ARBA00022448"/>
    </source>
</evidence>
<dbReference type="Pfam" id="PF03840">
    <property type="entry name" value="SecG"/>
    <property type="match status" value="1"/>
</dbReference>
<comment type="caution">
    <text evidence="12">Lacks conserved residue(s) required for the propagation of feature annotation.</text>
</comment>
<keyword evidence="5 12" id="KW-1003">Cell membrane</keyword>
<gene>
    <name evidence="14" type="primary">secG</name>
    <name evidence="14" type="ORF">ACFOOQ_21555</name>
</gene>
<reference evidence="15" key="1">
    <citation type="journal article" date="2019" name="Int. J. Syst. Evol. Microbiol.">
        <title>The Global Catalogue of Microorganisms (GCM) 10K type strain sequencing project: providing services to taxonomists for standard genome sequencing and annotation.</title>
        <authorList>
            <consortium name="The Broad Institute Genomics Platform"/>
            <consortium name="The Broad Institute Genome Sequencing Center for Infectious Disease"/>
            <person name="Wu L."/>
            <person name="Ma J."/>
        </authorList>
    </citation>
    <scope>NUCLEOTIDE SEQUENCE [LARGE SCALE GENOMIC DNA]</scope>
    <source>
        <strain evidence="15">KCTC 42182</strain>
    </source>
</reference>
<organism evidence="14 15">
    <name type="scientific">Ferrovibrio xuzhouensis</name>
    <dbReference type="NCBI Taxonomy" id="1576914"/>
    <lineage>
        <taxon>Bacteria</taxon>
        <taxon>Pseudomonadati</taxon>
        <taxon>Pseudomonadota</taxon>
        <taxon>Alphaproteobacteria</taxon>
        <taxon>Rhodospirillales</taxon>
        <taxon>Rhodospirillaceae</taxon>
        <taxon>Ferrovibrio</taxon>
    </lineage>
</organism>
<keyword evidence="9 12" id="KW-0811">Translocation</keyword>
<evidence type="ECO:0000256" key="13">
    <source>
        <dbReference type="SAM" id="MobiDB-lite"/>
    </source>
</evidence>
<evidence type="ECO:0000256" key="11">
    <source>
        <dbReference type="ARBA" id="ARBA00025182"/>
    </source>
</evidence>
<evidence type="ECO:0000313" key="15">
    <source>
        <dbReference type="Proteomes" id="UP001595711"/>
    </source>
</evidence>
<dbReference type="PRINTS" id="PR01651">
    <property type="entry name" value="SECGEXPORT"/>
</dbReference>